<dbReference type="PANTHER" id="PTHR45662:SF2">
    <property type="entry name" value="PHOSPHATIDYLINOSITOL-3-PHOSPHATASE SAC1"/>
    <property type="match status" value="1"/>
</dbReference>
<dbReference type="EMBL" id="JAPFFF010000005">
    <property type="protein sequence ID" value="KAK8890407.1"/>
    <property type="molecule type" value="Genomic_DNA"/>
</dbReference>
<name>A0ABR2KH11_9EUKA</name>
<gene>
    <name evidence="3" type="ORF">M9Y10_035183</name>
</gene>
<proteinExistence type="predicted"/>
<protein>
    <recommendedName>
        <fullName evidence="2">SAC domain-containing protein</fullName>
    </recommendedName>
</protein>
<dbReference type="PANTHER" id="PTHR45662">
    <property type="entry name" value="PHOSPHATIDYLINOSITIDE PHOSPHATASE SAC1"/>
    <property type="match status" value="1"/>
</dbReference>
<evidence type="ECO:0000259" key="2">
    <source>
        <dbReference type="PROSITE" id="PS50275"/>
    </source>
</evidence>
<organism evidence="3 4">
    <name type="scientific">Tritrichomonas musculus</name>
    <dbReference type="NCBI Taxonomy" id="1915356"/>
    <lineage>
        <taxon>Eukaryota</taxon>
        <taxon>Metamonada</taxon>
        <taxon>Parabasalia</taxon>
        <taxon>Tritrichomonadida</taxon>
        <taxon>Tritrichomonadidae</taxon>
        <taxon>Tritrichomonas</taxon>
    </lineage>
</organism>
<feature type="domain" description="SAC" evidence="2">
    <location>
        <begin position="98"/>
        <end position="406"/>
    </location>
</feature>
<keyword evidence="4" id="KW-1185">Reference proteome</keyword>
<dbReference type="InterPro" id="IPR002013">
    <property type="entry name" value="SAC_dom"/>
</dbReference>
<keyword evidence="1" id="KW-0812">Transmembrane</keyword>
<dbReference type="PROSITE" id="PS50275">
    <property type="entry name" value="SAC"/>
    <property type="match status" value="1"/>
</dbReference>
<dbReference type="Proteomes" id="UP001470230">
    <property type="component" value="Unassembled WGS sequence"/>
</dbReference>
<evidence type="ECO:0000256" key="1">
    <source>
        <dbReference type="SAM" id="Phobius"/>
    </source>
</evidence>
<sequence length="527" mass="59120">MSSSLIYDQNTLTLKCEGCDPVSIDRKNLKVSSNAVSSGTTVNFLHLLGAFEVNEQTYLALGTKVETVCEFWDINRITDFKLVRLSQGGSNSLVESLLNQGLNLGPIYYSTSHDLSLSAVLQAEKAKSREHFVWNSRPLEHLRNITGNNSLGLPVITGFIGASKVQGKFTLALISRRSCVRPGTRLWVRGADEEGNVANYVETEQVVQFPEVTYSLVQVRGSVPMVWSQYPNLSRLPNLALADESLCEKTLNEHFSTLYKDYGPITVVSLTDNKGREKEMTNRYNTLGGKAEHVTFQYWDFHHECAKLHYENIDKLVALIQSKIDEIGFSVVKGDSNVDQKQNGVVRTNCVDCLDRTNVVQSVIARKNLEKQLKNHHINSIDDECLSHFRNLWTDNADALSCQYAGTPALKTDYTRTGKRTFKGLIDDGKNAIVRYYVNTCQDGTRQDAYDAITQDVPCKNYKSGNGFFMVLLLAILAFLSFLFNLITQGKKTASLKYKQDKRKAVNYPHFIDVGLNDDKQGNESSK</sequence>
<reference evidence="3 4" key="1">
    <citation type="submission" date="2024-04" db="EMBL/GenBank/DDBJ databases">
        <title>Tritrichomonas musculus Genome.</title>
        <authorList>
            <person name="Alves-Ferreira E."/>
            <person name="Grigg M."/>
            <person name="Lorenzi H."/>
            <person name="Galac M."/>
        </authorList>
    </citation>
    <scope>NUCLEOTIDE SEQUENCE [LARGE SCALE GENOMIC DNA]</scope>
    <source>
        <strain evidence="3 4">EAF2021</strain>
    </source>
</reference>
<keyword evidence="1" id="KW-1133">Transmembrane helix</keyword>
<dbReference type="Pfam" id="PF02383">
    <property type="entry name" value="Syja_N"/>
    <property type="match status" value="1"/>
</dbReference>
<comment type="caution">
    <text evidence="3">The sequence shown here is derived from an EMBL/GenBank/DDBJ whole genome shotgun (WGS) entry which is preliminary data.</text>
</comment>
<evidence type="ECO:0000313" key="4">
    <source>
        <dbReference type="Proteomes" id="UP001470230"/>
    </source>
</evidence>
<accession>A0ABR2KH11</accession>
<keyword evidence="1" id="KW-0472">Membrane</keyword>
<feature type="transmembrane region" description="Helical" evidence="1">
    <location>
        <begin position="467"/>
        <end position="487"/>
    </location>
</feature>
<evidence type="ECO:0000313" key="3">
    <source>
        <dbReference type="EMBL" id="KAK8890407.1"/>
    </source>
</evidence>